<comment type="caution">
    <text evidence="3">The sequence shown here is derived from an EMBL/GenBank/DDBJ whole genome shotgun (WGS) entry which is preliminary data.</text>
</comment>
<evidence type="ECO:0000256" key="1">
    <source>
        <dbReference type="SAM" id="Phobius"/>
    </source>
</evidence>
<protein>
    <recommendedName>
        <fullName evidence="2">SMODS and SLOG-associating 2TM effector domain-containing protein</fullName>
    </recommendedName>
</protein>
<dbReference type="NCBIfam" id="NF033635">
    <property type="entry name" value="SLATT_fungal"/>
    <property type="match status" value="1"/>
</dbReference>
<accession>A0AA40EQJ9</accession>
<evidence type="ECO:0000313" key="4">
    <source>
        <dbReference type="Proteomes" id="UP001172155"/>
    </source>
</evidence>
<keyword evidence="1" id="KW-0812">Transmembrane</keyword>
<evidence type="ECO:0000259" key="2">
    <source>
        <dbReference type="Pfam" id="PF18142"/>
    </source>
</evidence>
<gene>
    <name evidence="3" type="ORF">B0T18DRAFT_302372</name>
</gene>
<evidence type="ECO:0000313" key="3">
    <source>
        <dbReference type="EMBL" id="KAK0743666.1"/>
    </source>
</evidence>
<proteinExistence type="predicted"/>
<keyword evidence="4" id="KW-1185">Reference proteome</keyword>
<feature type="transmembrane region" description="Helical" evidence="1">
    <location>
        <begin position="72"/>
        <end position="95"/>
    </location>
</feature>
<dbReference type="PANTHER" id="PTHR38793">
    <property type="entry name" value="SLATT_FUNGAL DOMAIN-CONTAINING PROTEIN-RELATED"/>
    <property type="match status" value="1"/>
</dbReference>
<dbReference type="EMBL" id="JAUKUD010000005">
    <property type="protein sequence ID" value="KAK0743666.1"/>
    <property type="molecule type" value="Genomic_DNA"/>
</dbReference>
<dbReference type="InterPro" id="IPR041622">
    <property type="entry name" value="SLATT_fungi"/>
</dbReference>
<feature type="non-terminal residue" evidence="3">
    <location>
        <position position="210"/>
    </location>
</feature>
<feature type="transmembrane region" description="Helical" evidence="1">
    <location>
        <begin position="107"/>
        <end position="126"/>
    </location>
</feature>
<organism evidence="3 4">
    <name type="scientific">Schizothecium vesticola</name>
    <dbReference type="NCBI Taxonomy" id="314040"/>
    <lineage>
        <taxon>Eukaryota</taxon>
        <taxon>Fungi</taxon>
        <taxon>Dikarya</taxon>
        <taxon>Ascomycota</taxon>
        <taxon>Pezizomycotina</taxon>
        <taxon>Sordariomycetes</taxon>
        <taxon>Sordariomycetidae</taxon>
        <taxon>Sordariales</taxon>
        <taxon>Schizotheciaceae</taxon>
        <taxon>Schizothecium</taxon>
    </lineage>
</organism>
<dbReference type="AlphaFoldDB" id="A0AA40EQJ9"/>
<dbReference type="Proteomes" id="UP001172155">
    <property type="component" value="Unassembled WGS sequence"/>
</dbReference>
<reference evidence="3" key="1">
    <citation type="submission" date="2023-06" db="EMBL/GenBank/DDBJ databases">
        <title>Genome-scale phylogeny and comparative genomics of the fungal order Sordariales.</title>
        <authorList>
            <consortium name="Lawrence Berkeley National Laboratory"/>
            <person name="Hensen N."/>
            <person name="Bonometti L."/>
            <person name="Westerberg I."/>
            <person name="Brannstrom I.O."/>
            <person name="Guillou S."/>
            <person name="Cros-Aarteil S."/>
            <person name="Calhoun S."/>
            <person name="Haridas S."/>
            <person name="Kuo A."/>
            <person name="Mondo S."/>
            <person name="Pangilinan J."/>
            <person name="Riley R."/>
            <person name="LaButti K."/>
            <person name="Andreopoulos B."/>
            <person name="Lipzen A."/>
            <person name="Chen C."/>
            <person name="Yanf M."/>
            <person name="Daum C."/>
            <person name="Ng V."/>
            <person name="Clum A."/>
            <person name="Steindorff A."/>
            <person name="Ohm R."/>
            <person name="Martin F."/>
            <person name="Silar P."/>
            <person name="Natvig D."/>
            <person name="Lalanne C."/>
            <person name="Gautier V."/>
            <person name="Ament-velasquez S.L."/>
            <person name="Kruys A."/>
            <person name="Hutchinson M.I."/>
            <person name="Powell A.J."/>
            <person name="Barry K."/>
            <person name="Miller A.N."/>
            <person name="Grigoriev I.V."/>
            <person name="Debuchy R."/>
            <person name="Gladieux P."/>
            <person name="Thoren M.H."/>
            <person name="Johannesson H."/>
        </authorList>
    </citation>
    <scope>NUCLEOTIDE SEQUENCE</scope>
    <source>
        <strain evidence="3">SMH3187-1</strain>
    </source>
</reference>
<keyword evidence="1" id="KW-0472">Membrane</keyword>
<dbReference type="Pfam" id="PF18142">
    <property type="entry name" value="SLATT_fungal"/>
    <property type="match status" value="1"/>
</dbReference>
<name>A0AA40EQJ9_9PEZI</name>
<sequence length="210" mass="22246">VAKADEQVSWSAPAGLRPRSQNDENLTIFRRAVGINAALPSTSTALLTLEEGRAHATGMYASVLSTQRQKTVVYTALQALVYLSHFLQIILGASLTALGPTAGQHTLTITVLGAVNTVIAGVLALVKGQGLPERLRQDRAGFRKLQDWIEQTEALLAVGVIGRDRKEVGLLVQVAFVKYNAAKASEDNNVPENYIRAGEEGTAGGGGRSG</sequence>
<feature type="non-terminal residue" evidence="3">
    <location>
        <position position="1"/>
    </location>
</feature>
<dbReference type="PANTHER" id="PTHR38793:SF3">
    <property type="entry name" value="SMODS AND SLOG-ASSOCIATING 2TM EFFECTOR DOMAIN-CONTAINING PROTEIN"/>
    <property type="match status" value="1"/>
</dbReference>
<feature type="domain" description="SMODS and SLOG-associating 2TM effector" evidence="2">
    <location>
        <begin position="63"/>
        <end position="184"/>
    </location>
</feature>
<keyword evidence="1" id="KW-1133">Transmembrane helix</keyword>